<dbReference type="Proteomes" id="UP000314986">
    <property type="component" value="Unassembled WGS sequence"/>
</dbReference>
<dbReference type="GO" id="GO:0034499">
    <property type="term" value="P:late endosome to Golgi transport"/>
    <property type="evidence" value="ECO:0007669"/>
    <property type="project" value="TreeGrafter"/>
</dbReference>
<dbReference type="GO" id="GO:0005794">
    <property type="term" value="C:Golgi apparatus"/>
    <property type="evidence" value="ECO:0007669"/>
    <property type="project" value="TreeGrafter"/>
</dbReference>
<dbReference type="InterPro" id="IPR000237">
    <property type="entry name" value="GRIP_dom"/>
</dbReference>
<dbReference type="Pfam" id="PF01465">
    <property type="entry name" value="GRIP"/>
    <property type="match status" value="1"/>
</dbReference>
<evidence type="ECO:0000256" key="2">
    <source>
        <dbReference type="ARBA" id="ARBA00022490"/>
    </source>
</evidence>
<keyword evidence="4 5" id="KW-0175">Coiled coil</keyword>
<dbReference type="STRING" id="7868.ENSCMIP00000038059"/>
<dbReference type="Gene3D" id="1.10.220.60">
    <property type="entry name" value="GRIP domain"/>
    <property type="match status" value="1"/>
</dbReference>
<dbReference type="SMART" id="SM00755">
    <property type="entry name" value="Grip"/>
    <property type="match status" value="1"/>
</dbReference>
<dbReference type="OMA" id="TEANHFE"/>
<dbReference type="PANTHER" id="PTHR18902">
    <property type="entry name" value="NUCLEAR MITOTIC APPARATUS PROTEIN 1-RELATED"/>
    <property type="match status" value="1"/>
</dbReference>
<feature type="compositionally biased region" description="Basic and acidic residues" evidence="6">
    <location>
        <begin position="898"/>
        <end position="913"/>
    </location>
</feature>
<feature type="coiled-coil region" evidence="5">
    <location>
        <begin position="1595"/>
        <end position="1629"/>
    </location>
</feature>
<keyword evidence="9" id="KW-1185">Reference proteome</keyword>
<feature type="coiled-coil region" evidence="5">
    <location>
        <begin position="669"/>
        <end position="743"/>
    </location>
</feature>
<feature type="coiled-coil region" evidence="5">
    <location>
        <begin position="200"/>
        <end position="361"/>
    </location>
</feature>
<evidence type="ECO:0000313" key="9">
    <source>
        <dbReference type="Proteomes" id="UP000314986"/>
    </source>
</evidence>
<keyword evidence="2" id="KW-0963">Cytoplasm</keyword>
<dbReference type="InterPro" id="IPR032023">
    <property type="entry name" value="GCC2_Rab_bind"/>
</dbReference>
<feature type="coiled-coil region" evidence="5">
    <location>
        <begin position="93"/>
        <end position="170"/>
    </location>
</feature>
<feature type="coiled-coil region" evidence="5">
    <location>
        <begin position="1032"/>
        <end position="1426"/>
    </location>
</feature>
<feature type="domain" description="GRIP" evidence="7">
    <location>
        <begin position="1625"/>
        <end position="1675"/>
    </location>
</feature>
<dbReference type="KEGG" id="cmk:103185755"/>
<feature type="region of interest" description="Disordered" evidence="6">
    <location>
        <begin position="1493"/>
        <end position="1517"/>
    </location>
</feature>
<reference evidence="8" key="5">
    <citation type="submission" date="2025-09" db="UniProtKB">
        <authorList>
            <consortium name="Ensembl"/>
        </authorList>
    </citation>
    <scope>IDENTIFICATION</scope>
</reference>
<dbReference type="InterPro" id="IPR051841">
    <property type="entry name" value="MT-Golgi_org_protein"/>
</dbReference>
<dbReference type="InParanoid" id="A0A4W3J4M4"/>
<reference evidence="9" key="3">
    <citation type="journal article" date="2014" name="Nature">
        <title>Elephant shark genome provides unique insights into gnathostome evolution.</title>
        <authorList>
            <consortium name="International Elephant Shark Genome Sequencing Consortium"/>
            <person name="Venkatesh B."/>
            <person name="Lee A.P."/>
            <person name="Ravi V."/>
            <person name="Maurya A.K."/>
            <person name="Lian M.M."/>
            <person name="Swann J.B."/>
            <person name="Ohta Y."/>
            <person name="Flajnik M.F."/>
            <person name="Sutoh Y."/>
            <person name="Kasahara M."/>
            <person name="Hoon S."/>
            <person name="Gangu V."/>
            <person name="Roy S.W."/>
            <person name="Irimia M."/>
            <person name="Korzh V."/>
            <person name="Kondrychyn I."/>
            <person name="Lim Z.W."/>
            <person name="Tay B.H."/>
            <person name="Tohari S."/>
            <person name="Kong K.W."/>
            <person name="Ho S."/>
            <person name="Lorente-Galdos B."/>
            <person name="Quilez J."/>
            <person name="Marques-Bonet T."/>
            <person name="Raney B.J."/>
            <person name="Ingham P.W."/>
            <person name="Tay A."/>
            <person name="Hillier L.W."/>
            <person name="Minx P."/>
            <person name="Boehm T."/>
            <person name="Wilson R.K."/>
            <person name="Brenner S."/>
            <person name="Warren W.C."/>
        </authorList>
    </citation>
    <scope>NUCLEOTIDE SEQUENCE [LARGE SCALE GENOMIC DNA]</scope>
</reference>
<dbReference type="FunFam" id="1.10.220.60:FF:000003">
    <property type="entry name" value="GRIP and coiled-coil domain-containing protein 2"/>
    <property type="match status" value="1"/>
</dbReference>
<reference evidence="9" key="1">
    <citation type="journal article" date="2006" name="Science">
        <title>Ancient noncoding elements conserved in the human genome.</title>
        <authorList>
            <person name="Venkatesh B."/>
            <person name="Kirkness E.F."/>
            <person name="Loh Y.H."/>
            <person name="Halpern A.L."/>
            <person name="Lee A.P."/>
            <person name="Johnson J."/>
            <person name="Dandona N."/>
            <person name="Viswanathan L.D."/>
            <person name="Tay A."/>
            <person name="Venter J.C."/>
            <person name="Strausberg R.L."/>
            <person name="Brenner S."/>
        </authorList>
    </citation>
    <scope>NUCLEOTIDE SEQUENCE [LARGE SCALE GENOMIC DNA]</scope>
</reference>
<name>A0A4W3J4M4_CALMI</name>
<accession>A0A4W3J4M4</accession>
<reference evidence="8" key="4">
    <citation type="submission" date="2025-08" db="UniProtKB">
        <authorList>
            <consortium name="Ensembl"/>
        </authorList>
    </citation>
    <scope>IDENTIFICATION</scope>
</reference>
<evidence type="ECO:0000256" key="4">
    <source>
        <dbReference type="ARBA" id="ARBA00023054"/>
    </source>
</evidence>
<dbReference type="GeneID" id="103185755"/>
<evidence type="ECO:0000256" key="1">
    <source>
        <dbReference type="ARBA" id="ARBA00004496"/>
    </source>
</evidence>
<gene>
    <name evidence="8" type="primary">LOC103185755</name>
</gene>
<evidence type="ECO:0000256" key="3">
    <source>
        <dbReference type="ARBA" id="ARBA00022553"/>
    </source>
</evidence>
<dbReference type="PANTHER" id="PTHR18902:SF25">
    <property type="entry name" value="GRIP AND COILED-COIL DOMAIN-CONTAINING PROTEIN 2"/>
    <property type="match status" value="1"/>
</dbReference>
<keyword evidence="3" id="KW-0597">Phosphoprotein</keyword>
<feature type="region of interest" description="Disordered" evidence="6">
    <location>
        <begin position="898"/>
        <end position="932"/>
    </location>
</feature>
<evidence type="ECO:0000259" key="7">
    <source>
        <dbReference type="PROSITE" id="PS50913"/>
    </source>
</evidence>
<feature type="region of interest" description="Disordered" evidence="6">
    <location>
        <begin position="1"/>
        <end position="23"/>
    </location>
</feature>
<feature type="coiled-coil region" evidence="5">
    <location>
        <begin position="437"/>
        <end position="598"/>
    </location>
</feature>
<proteinExistence type="predicted"/>
<dbReference type="Pfam" id="PF16704">
    <property type="entry name" value="Rab_bind"/>
    <property type="match status" value="1"/>
</dbReference>
<dbReference type="GeneTree" id="ENSGT00950000183078"/>
<reference evidence="9" key="2">
    <citation type="journal article" date="2007" name="PLoS Biol.">
        <title>Survey sequencing and comparative analysis of the elephant shark (Callorhinchus milii) genome.</title>
        <authorList>
            <person name="Venkatesh B."/>
            <person name="Kirkness E.F."/>
            <person name="Loh Y.H."/>
            <person name="Halpern A.L."/>
            <person name="Lee A.P."/>
            <person name="Johnson J."/>
            <person name="Dandona N."/>
            <person name="Viswanathan L.D."/>
            <person name="Tay A."/>
            <person name="Venter J.C."/>
            <person name="Strausberg R.L."/>
            <person name="Brenner S."/>
        </authorList>
    </citation>
    <scope>NUCLEOTIDE SEQUENCE [LARGE SCALE GENOMIC DNA]</scope>
</reference>
<dbReference type="PROSITE" id="PS50913">
    <property type="entry name" value="GRIP"/>
    <property type="match status" value="1"/>
</dbReference>
<comment type="subcellular location">
    <subcellularLocation>
        <location evidence="1">Cytoplasm</location>
    </subcellularLocation>
</comment>
<evidence type="ECO:0000256" key="6">
    <source>
        <dbReference type="SAM" id="MobiDB-lite"/>
    </source>
</evidence>
<evidence type="ECO:0000313" key="8">
    <source>
        <dbReference type="Ensembl" id="ENSCMIP00000038059.1"/>
    </source>
</evidence>
<evidence type="ECO:0000256" key="5">
    <source>
        <dbReference type="SAM" id="Coils"/>
    </source>
</evidence>
<dbReference type="Ensembl" id="ENSCMIT00000038609.1">
    <property type="protein sequence ID" value="ENSCMIP00000038059.1"/>
    <property type="gene ID" value="ENSCMIG00000015994.1"/>
</dbReference>
<feature type="compositionally biased region" description="Basic and acidic residues" evidence="6">
    <location>
        <begin position="923"/>
        <end position="932"/>
    </location>
</feature>
<protein>
    <submittedName>
        <fullName evidence="8">GRIP and coiled-coil domain containing 2</fullName>
    </submittedName>
</protein>
<sequence length="1700" mass="197058">MEQCDGQDGMASPATPGSGKSKLDTLSKEDLIKFVKKQIVILQKAKSKCTELQKEIEELKTQSSGGTDDAVIQELTTRLESVLLEKAESHQSMVSLRKVNEKTKEELKDALAAVQDLQKKQESSENQHLNKIEVLNEELKTAHEKHKEEITRLENELQESNVKHNTLSAQLEQQLEAHLVQQHEVKRLLEEINRVQVTSEEQILQLRQQFEANAEKQKNEITRLQEASGNSVAEYQNKMKNLQEEFQVMQTNHCDEVSQLKEQLESAASAHQKELKTLEEDLAEQYLLKGKSLQDELLTCRTNNEHQLNQLKEQLREMTEKQTEQLQGEVPKESIVEEERLKCLEKSLKALEVQHRLVQDEFKYTTNLKEKLETELNHIKDDFFHEREDWEFKINELQLSKEEYMSTTTKLTEEVKSVNDRCELMMNQQSYEIQVIEQQHAKELSTLEENLRTAAEKDIQEFLLEAENLKKQCQMLLQEKEEAQTNYENLRKNMETLQTELEESASKISHEFEAMKQQQANEVHDLQQKLRRAFSEKDSLQETMNRLQAEVETKNKAIEELNQMSKLEVKIQDLMSSIEQKESTLTKTQEQLEISLREKEELVTAAQTSEEVSCRLKESFEKEQAKCVDFQQQIQVLYEDRYKLQERLDETAAKLDVAISETNSSYHKAEELENRLGAAVTEKEHLVAEIKNLKDFNTNLEKQKALQKDTEESENLEVRDENLHNINEQLESLIRERDDLSKHLEAVIQGRDSLQQADEIKKQNLTDIRLTVMNILEQVDFKYANDSPELDVLESVKLLKESVAKIQEERQSIVIQFQQELDTLRDANGGQQAEFRSLIDDLSKEKSFLQKHLDDSLLDKEGLQRDVCEMQNLSEKLTLENECLLAQVQNATEKIENLEKEKNEQNERSEKQATEGTEEEEQLEHQLKEKDSELSKLKQELESLKDLMQKSSSEENSLQSTVVEMNDKIVALENTSKDKDTRFNKIKAVAVKAKKELDGSKKQVLLLTEEIEIVKSERDRLSDAMKDLIQGAEGYKNLLLEYDKQAERLDMEKERANYCELQVEELTRHMQTAIQQQDQLTSEKEDLLARVETLQSNTRQLEVQILESHKAKSALEIELEGEKLLREQKTKEHHTVLREIDELKKQLQKEKQQLQQTVQELEFVRKDAQQSTLMDMEIADYERFVKELNQKISDRDNRIVQFEEDMALYKQKQKTLEDEIISLQKTLEEEKEKNTRMKQILVKTKKELADSKRVEADQSVLQASIKGELEASQQQVENCKILVAELTAEKHRIQEQFRLANEQNHRTVSALTQKTAALEEERNIAKAEQTAIGAEFESYKVRVHNVLKQQKNRSAAQSETELTKQEREHLEKVIDQLKAKLQEFQCNLQANVAELQALQSEHDTLLERHNRILQETVSKEAELREKLCCVQSENMVLKSEYTQAVSQLTAQNDAAHQSFREQVRRLQEEHRKTVETLQKQLSKMEAQLFQLQSESTLASPSPPQPSGKPLRERRNGDIPVLDINTIDREEGEGMEMIETESVSSSSTQIGSLEQLLNSPEVKLDAPQWQPEPSKDEMVQKLNTATKSIDHLNGLLRETEATNAILIEQITLLKNEVRRLERNQEREKSVANLEYLKNVLLKFIFLNAGSERQNLLPVIDTMLQLSPEERSKLAVIAQGEEENTSRSSGWASYLHSWSGLR</sequence>
<dbReference type="OrthoDB" id="1926336at2759"/>
<organism evidence="8 9">
    <name type="scientific">Callorhinchus milii</name>
    <name type="common">Ghost shark</name>
    <dbReference type="NCBI Taxonomy" id="7868"/>
    <lineage>
        <taxon>Eukaryota</taxon>
        <taxon>Metazoa</taxon>
        <taxon>Chordata</taxon>
        <taxon>Craniata</taxon>
        <taxon>Vertebrata</taxon>
        <taxon>Chondrichthyes</taxon>
        <taxon>Holocephali</taxon>
        <taxon>Chimaeriformes</taxon>
        <taxon>Callorhinchidae</taxon>
        <taxon>Callorhinchus</taxon>
    </lineage>
</organism>